<protein>
    <recommendedName>
        <fullName evidence="5">Core-binding (CB) domain-containing protein</fullName>
    </recommendedName>
</protein>
<dbReference type="SUPFAM" id="SSF47823">
    <property type="entry name" value="lambda integrase-like, N-terminal domain"/>
    <property type="match status" value="1"/>
</dbReference>
<organism evidence="3 4">
    <name type="scientific">Prorocentrum cordatum</name>
    <dbReference type="NCBI Taxonomy" id="2364126"/>
    <lineage>
        <taxon>Eukaryota</taxon>
        <taxon>Sar</taxon>
        <taxon>Alveolata</taxon>
        <taxon>Dinophyceae</taxon>
        <taxon>Prorocentrales</taxon>
        <taxon>Prorocentraceae</taxon>
        <taxon>Prorocentrum</taxon>
    </lineage>
</organism>
<dbReference type="Proteomes" id="UP001189429">
    <property type="component" value="Unassembled WGS sequence"/>
</dbReference>
<gene>
    <name evidence="3" type="ORF">PCOR1329_LOCUS63444</name>
</gene>
<evidence type="ECO:0000313" key="4">
    <source>
        <dbReference type="Proteomes" id="UP001189429"/>
    </source>
</evidence>
<keyword evidence="4" id="KW-1185">Reference proteome</keyword>
<comment type="caution">
    <text evidence="3">The sequence shown here is derived from an EMBL/GenBank/DDBJ whole genome shotgun (WGS) entry which is preliminary data.</text>
</comment>
<dbReference type="Gene3D" id="1.10.150.130">
    <property type="match status" value="1"/>
</dbReference>
<reference evidence="3" key="1">
    <citation type="submission" date="2023-10" db="EMBL/GenBank/DDBJ databases">
        <authorList>
            <person name="Chen Y."/>
            <person name="Shah S."/>
            <person name="Dougan E. K."/>
            <person name="Thang M."/>
            <person name="Chan C."/>
        </authorList>
    </citation>
    <scope>NUCLEOTIDE SEQUENCE [LARGE SCALE GENOMIC DNA]</scope>
</reference>
<feature type="region of interest" description="Disordered" evidence="2">
    <location>
        <begin position="406"/>
        <end position="428"/>
    </location>
</feature>
<feature type="region of interest" description="Disordered" evidence="2">
    <location>
        <begin position="36"/>
        <end position="61"/>
    </location>
</feature>
<dbReference type="InterPro" id="IPR010998">
    <property type="entry name" value="Integrase_recombinase_N"/>
</dbReference>
<dbReference type="EMBL" id="CAUYUJ010018052">
    <property type="protein sequence ID" value="CAK0880241.1"/>
    <property type="molecule type" value="Genomic_DNA"/>
</dbReference>
<evidence type="ECO:0008006" key="5">
    <source>
        <dbReference type="Google" id="ProtNLM"/>
    </source>
</evidence>
<accession>A0ABN9W2I1</accession>
<evidence type="ECO:0000256" key="1">
    <source>
        <dbReference type="ARBA" id="ARBA00023125"/>
    </source>
</evidence>
<evidence type="ECO:0000313" key="3">
    <source>
        <dbReference type="EMBL" id="CAK0880241.1"/>
    </source>
</evidence>
<sequence>ARLKDAIEDLALGTSGCASHGGQERAAGPADLERGFQAFHPGERGSDGGPPDEASFSLSSSDEGLIDPWPGLASTDVEPDSLDDGLVDPWTGLGFRDVPPVTPSDESRAANALLGDLEPSHLTFLQAHRVRKGTARHLTKEWEEFQQWCLERGLPVELGDTLDWAAALYADWLYFAGYNHERGDKMLASIGWHDPQAVRHGPRDPVRLRAALKGFRRLARGCSRTPMPEPLLFAIIGVSLHFAPLEFSLALAIARDGALRAPVDLMSMTGRSLVPPASGSPNGCWGLLLYPEEGTGRSRVGGHDEGMLLDSAAALSIGGVLRRLNKAQTADDSEVWGFSAHQFSQRFKAAAEAIGWPRLHPCQIRHGAARYQKHTRYLAELGKVSRELRDFASDVETHFSGLVTGRRPPPTWAAAPKRRRVQRGEAPL</sequence>
<feature type="non-terminal residue" evidence="3">
    <location>
        <position position="1"/>
    </location>
</feature>
<evidence type="ECO:0000256" key="2">
    <source>
        <dbReference type="SAM" id="MobiDB-lite"/>
    </source>
</evidence>
<keyword evidence="1" id="KW-0238">DNA-binding</keyword>
<proteinExistence type="predicted"/>
<name>A0ABN9W2I1_9DINO</name>